<dbReference type="Proteomes" id="UP001158045">
    <property type="component" value="Unassembled WGS sequence"/>
</dbReference>
<name>A0ABT6NA46_9FIRM</name>
<dbReference type="RefSeq" id="WP_281093090.1">
    <property type="nucleotide sequence ID" value="NZ_JARYZI010000002.1"/>
</dbReference>
<organism evidence="1 2">
    <name type="scientific">Fusibacter bizertensis</name>
    <dbReference type="NCBI Taxonomy" id="1488331"/>
    <lineage>
        <taxon>Bacteria</taxon>
        <taxon>Bacillati</taxon>
        <taxon>Bacillota</taxon>
        <taxon>Clostridia</taxon>
        <taxon>Eubacteriales</taxon>
        <taxon>Eubacteriales Family XII. Incertae Sedis</taxon>
        <taxon>Fusibacter</taxon>
    </lineage>
</organism>
<sequence length="458" mass="51220">MNKKSIIITVAVLCVVVVGALGFTLGKGIIIKSNPVNYLLYSATQNNHTAYDATLKASLSVDEATLTDSLSFFSAEPEAMAKFVTSLVDQISFSGDIVMKTNMDQKELFLTEALSINYADQPLIDFGIGLTQEQIAIESKTFYDKSFTMSKAELFQMIKDESGVDLSELHFNKYIDLFDMEKDPLFKALVKDYKGYETILRDALVNLEKGDKVSVLLSNGKEIKCDELQVSMTMDELLKLYVDLLSEAKTDENLKALLKSKTIEVLNLVISSEDYKILQIEKSEVEAAIVEIDTNFDTEWNKAMDEMIATYQDAQYQLSQSMVDIGTYNIKVAIDSKYNIRQLSYAMDMMGFNMVQTVTYNAYDNDVVTKALSLPENSISIIDMIEDEGLASEIGNDMVDQGLTNIIEGEALNQLMSDLKTNSEILPADERDGILSLVDYFFENKDLLKDMILSNTGL</sequence>
<protein>
    <submittedName>
        <fullName evidence="1">Uncharacterized protein</fullName>
    </submittedName>
</protein>
<evidence type="ECO:0000313" key="1">
    <source>
        <dbReference type="EMBL" id="MDH8677278.1"/>
    </source>
</evidence>
<gene>
    <name evidence="1" type="ORF">QE109_03910</name>
</gene>
<comment type="caution">
    <text evidence="1">The sequence shown here is derived from an EMBL/GenBank/DDBJ whole genome shotgun (WGS) entry which is preliminary data.</text>
</comment>
<accession>A0ABT6NA46</accession>
<keyword evidence="2" id="KW-1185">Reference proteome</keyword>
<evidence type="ECO:0000313" key="2">
    <source>
        <dbReference type="Proteomes" id="UP001158045"/>
    </source>
</evidence>
<proteinExistence type="predicted"/>
<dbReference type="EMBL" id="JARYZI010000002">
    <property type="protein sequence ID" value="MDH8677278.1"/>
    <property type="molecule type" value="Genomic_DNA"/>
</dbReference>
<reference evidence="1 2" key="1">
    <citation type="submission" date="2023-04" db="EMBL/GenBank/DDBJ databases">
        <title>Fusibacter bizertensis strain WBS, isolated from littoral bottom sediments of the Arctic seas - biochemical and genomic analysis.</title>
        <authorList>
            <person name="Brioukhanov A.L."/>
        </authorList>
    </citation>
    <scope>NUCLEOTIDE SEQUENCE [LARGE SCALE GENOMIC DNA]</scope>
    <source>
        <strain evidence="1 2">WBS</strain>
    </source>
</reference>